<organism evidence="1 2">
    <name type="scientific">Planotetraspora kaengkrachanensis</name>
    <dbReference type="NCBI Taxonomy" id="575193"/>
    <lineage>
        <taxon>Bacteria</taxon>
        <taxon>Bacillati</taxon>
        <taxon>Actinomycetota</taxon>
        <taxon>Actinomycetes</taxon>
        <taxon>Streptosporangiales</taxon>
        <taxon>Streptosporangiaceae</taxon>
        <taxon>Planotetraspora</taxon>
    </lineage>
</organism>
<evidence type="ECO:0000313" key="1">
    <source>
        <dbReference type="EMBL" id="GIG83794.1"/>
    </source>
</evidence>
<dbReference type="Proteomes" id="UP000630097">
    <property type="component" value="Unassembled WGS sequence"/>
</dbReference>
<reference evidence="1 2" key="1">
    <citation type="submission" date="2021-01" db="EMBL/GenBank/DDBJ databases">
        <title>Whole genome shotgun sequence of Planotetraspora kaengkrachanensis NBRC 104272.</title>
        <authorList>
            <person name="Komaki H."/>
            <person name="Tamura T."/>
        </authorList>
    </citation>
    <scope>NUCLEOTIDE SEQUENCE [LARGE SCALE GENOMIC DNA]</scope>
    <source>
        <strain evidence="1 2">NBRC 104272</strain>
    </source>
</reference>
<dbReference type="AlphaFoldDB" id="A0A8J3PZ45"/>
<proteinExistence type="predicted"/>
<dbReference type="EMBL" id="BONV01000043">
    <property type="protein sequence ID" value="GIG83794.1"/>
    <property type="molecule type" value="Genomic_DNA"/>
</dbReference>
<gene>
    <name evidence="1" type="ORF">Pka01_69210</name>
</gene>
<name>A0A8J3PZ45_9ACTN</name>
<accession>A0A8J3PZ45</accession>
<evidence type="ECO:0000313" key="2">
    <source>
        <dbReference type="Proteomes" id="UP000630097"/>
    </source>
</evidence>
<protein>
    <submittedName>
        <fullName evidence="1">Uncharacterized protein</fullName>
    </submittedName>
</protein>
<keyword evidence="2" id="KW-1185">Reference proteome</keyword>
<sequence length="91" mass="9854">MRVAEFDELFSSALRGLERVGPTHLRLVLDGGPRVEETTRDLVARETSCCSFFSFRLSIAGPTLILDVEVPAVHSRVLDGLAARANGQVAS</sequence>
<comment type="caution">
    <text evidence="1">The sequence shown here is derived from an EMBL/GenBank/DDBJ whole genome shotgun (WGS) entry which is preliminary data.</text>
</comment>